<evidence type="ECO:0000256" key="3">
    <source>
        <dbReference type="ARBA" id="ARBA00022723"/>
    </source>
</evidence>
<proteinExistence type="inferred from homology"/>
<dbReference type="PIRSF" id="PIRSF004846">
    <property type="entry name" value="ModA"/>
    <property type="match status" value="1"/>
</dbReference>
<protein>
    <submittedName>
        <fullName evidence="6">Molybdenum ABC transporter, periplasmic molybdate-binding protein</fullName>
    </submittedName>
</protein>
<comment type="similarity">
    <text evidence="1">Belongs to the bacterial solute-binding protein ModA family.</text>
</comment>
<dbReference type="InterPro" id="IPR041879">
    <property type="entry name" value="YvgL-like_PBP2"/>
</dbReference>
<evidence type="ECO:0000313" key="6">
    <source>
        <dbReference type="EMBL" id="ACK66195.1"/>
    </source>
</evidence>
<dbReference type="RefSeq" id="WP_012595463.1">
    <property type="nucleotide sequence ID" value="NC_011726.1"/>
</dbReference>
<dbReference type="AlphaFoldDB" id="B7K048"/>
<dbReference type="OrthoDB" id="9785015at2"/>
<feature type="binding site" evidence="5">
    <location>
        <position position="199"/>
    </location>
    <ligand>
        <name>molybdate</name>
        <dbReference type="ChEBI" id="CHEBI:36264"/>
    </ligand>
</feature>
<dbReference type="EMBL" id="CP001287">
    <property type="protein sequence ID" value="ACK66195.1"/>
    <property type="molecule type" value="Genomic_DNA"/>
</dbReference>
<dbReference type="InterPro" id="IPR005950">
    <property type="entry name" value="ModA"/>
</dbReference>
<dbReference type="GO" id="GO:0015689">
    <property type="term" value="P:molybdate ion transport"/>
    <property type="evidence" value="ECO:0007669"/>
    <property type="project" value="InterPro"/>
</dbReference>
<evidence type="ECO:0000256" key="5">
    <source>
        <dbReference type="PIRSR" id="PIRSR004846-1"/>
    </source>
</evidence>
<accession>B7K048</accession>
<dbReference type="STRING" id="41431.PCC8801_2167"/>
<gene>
    <name evidence="6" type="ordered locus">PCC8801_2167</name>
</gene>
<keyword evidence="3 5" id="KW-0479">Metal-binding</keyword>
<dbReference type="HOGENOM" id="CLU_065520_3_1_3"/>
<dbReference type="GO" id="GO:1901359">
    <property type="term" value="F:tungstate binding"/>
    <property type="evidence" value="ECO:0007669"/>
    <property type="project" value="UniProtKB-ARBA"/>
</dbReference>
<sequence>MKKRPLLTFLAGFLLSICLIVLGENFLTQPVVAQSNNLTISAAISVKDALEDLKTIYQKSQPNVKITYNFGSSGSLQQQIEQGAPVDVFLSAAVKQMDALEKKQLIAQGTRKNLLTNRIVLVTPKGQQVIKNFQDLTNSQVKKIGLGEPKSVPAGQYGEEVLKYFKLLDSLKSKIVYAKDVRQVLTYVESGNVQAGLVYTTDAKTSDKIRVAATAPTNSHQPISYPIAVIKNSKNLAAAKAFVQFLSSSQAKTVFQKYGFGT</sequence>
<keyword evidence="2 5" id="KW-0500">Molybdenum</keyword>
<feature type="binding site" evidence="5">
    <location>
        <position position="181"/>
    </location>
    <ligand>
        <name>molybdate</name>
        <dbReference type="ChEBI" id="CHEBI:36264"/>
    </ligand>
</feature>
<dbReference type="InterPro" id="IPR050682">
    <property type="entry name" value="ModA/WtpA"/>
</dbReference>
<dbReference type="KEGG" id="cyp:PCC8801_2167"/>
<dbReference type="CDD" id="cd13537">
    <property type="entry name" value="PBP2_YvgL_like"/>
    <property type="match status" value="1"/>
</dbReference>
<dbReference type="PANTHER" id="PTHR30632">
    <property type="entry name" value="MOLYBDATE-BINDING PERIPLASMIC PROTEIN"/>
    <property type="match status" value="1"/>
</dbReference>
<dbReference type="Proteomes" id="UP000008204">
    <property type="component" value="Chromosome"/>
</dbReference>
<dbReference type="GO" id="GO:0030973">
    <property type="term" value="F:molybdate ion binding"/>
    <property type="evidence" value="ECO:0007669"/>
    <property type="project" value="TreeGrafter"/>
</dbReference>
<dbReference type="NCBIfam" id="TIGR01256">
    <property type="entry name" value="modA"/>
    <property type="match status" value="1"/>
</dbReference>
<feature type="binding site" evidence="5">
    <location>
        <position position="45"/>
    </location>
    <ligand>
        <name>molybdate</name>
        <dbReference type="ChEBI" id="CHEBI:36264"/>
    </ligand>
</feature>
<dbReference type="PANTHER" id="PTHR30632:SF0">
    <property type="entry name" value="SULFATE-BINDING PROTEIN"/>
    <property type="match status" value="1"/>
</dbReference>
<dbReference type="Gene3D" id="3.40.190.10">
    <property type="entry name" value="Periplasmic binding protein-like II"/>
    <property type="match status" value="2"/>
</dbReference>
<name>B7K048_RIPO1</name>
<evidence type="ECO:0000256" key="2">
    <source>
        <dbReference type="ARBA" id="ARBA00022505"/>
    </source>
</evidence>
<keyword evidence="4" id="KW-0732">Signal</keyword>
<reference evidence="7" key="1">
    <citation type="journal article" date="2011" name="MBio">
        <title>Novel metabolic attributes of the genus Cyanothece, comprising a group of unicellular nitrogen-fixing Cyanobacteria.</title>
        <authorList>
            <person name="Bandyopadhyay A."/>
            <person name="Elvitigala T."/>
            <person name="Welsh E."/>
            <person name="Stockel J."/>
            <person name="Liberton M."/>
            <person name="Min H."/>
            <person name="Sherman L.A."/>
            <person name="Pakrasi H.B."/>
        </authorList>
    </citation>
    <scope>NUCLEOTIDE SEQUENCE [LARGE SCALE GENOMIC DNA]</scope>
    <source>
        <strain evidence="7">PCC 8801</strain>
    </source>
</reference>
<evidence type="ECO:0000313" key="7">
    <source>
        <dbReference type="Proteomes" id="UP000008204"/>
    </source>
</evidence>
<dbReference type="FunFam" id="3.40.190.10:FF:000035">
    <property type="entry name" value="Molybdate ABC transporter substrate-binding protein"/>
    <property type="match status" value="1"/>
</dbReference>
<organism evidence="6 7">
    <name type="scientific">Rippkaea orientalis (strain PCC 8801 / RF-1)</name>
    <name type="common">Cyanothece sp. (strain PCC 8801)</name>
    <dbReference type="NCBI Taxonomy" id="41431"/>
    <lineage>
        <taxon>Bacteria</taxon>
        <taxon>Bacillati</taxon>
        <taxon>Cyanobacteriota</taxon>
        <taxon>Cyanophyceae</taxon>
        <taxon>Oscillatoriophycideae</taxon>
        <taxon>Chroococcales</taxon>
        <taxon>Aphanothecaceae</taxon>
        <taxon>Rippkaea</taxon>
        <taxon>Rippkaea orientalis</taxon>
    </lineage>
</organism>
<feature type="binding site" evidence="5">
    <location>
        <position position="73"/>
    </location>
    <ligand>
        <name>molybdate</name>
        <dbReference type="ChEBI" id="CHEBI:36264"/>
    </ligand>
</feature>
<evidence type="ECO:0000256" key="1">
    <source>
        <dbReference type="ARBA" id="ARBA00009175"/>
    </source>
</evidence>
<dbReference type="eggNOG" id="COG0725">
    <property type="taxonomic scope" value="Bacteria"/>
</dbReference>
<feature type="binding site" evidence="5">
    <location>
        <position position="154"/>
    </location>
    <ligand>
        <name>molybdate</name>
        <dbReference type="ChEBI" id="CHEBI:36264"/>
    </ligand>
</feature>
<dbReference type="Pfam" id="PF13531">
    <property type="entry name" value="SBP_bac_11"/>
    <property type="match status" value="1"/>
</dbReference>
<dbReference type="SUPFAM" id="SSF53850">
    <property type="entry name" value="Periplasmic binding protein-like II"/>
    <property type="match status" value="1"/>
</dbReference>
<keyword evidence="7" id="KW-1185">Reference proteome</keyword>
<dbReference type="GO" id="GO:0046872">
    <property type="term" value="F:metal ion binding"/>
    <property type="evidence" value="ECO:0007669"/>
    <property type="project" value="UniProtKB-KW"/>
</dbReference>
<evidence type="ECO:0000256" key="4">
    <source>
        <dbReference type="ARBA" id="ARBA00022729"/>
    </source>
</evidence>